<dbReference type="AlphaFoldDB" id="T1J3C8"/>
<reference evidence="7" key="2">
    <citation type="submission" date="2015-02" db="UniProtKB">
        <authorList>
            <consortium name="EnsemblMetazoa"/>
        </authorList>
    </citation>
    <scope>IDENTIFICATION</scope>
</reference>
<dbReference type="SUPFAM" id="SSF48726">
    <property type="entry name" value="Immunoglobulin"/>
    <property type="match status" value="3"/>
</dbReference>
<sequence>DPPGTATLTFTPSIVIKRKSVTLTCSVDDPGKPAKIQYRWSRGQRVIAEVVSGSWTIEPVTLETQGNFTCSAVNEVGGGPSATVHIVVYAPPTFIDRLPHYYGALMTSAYVNISCRVECDPLCEIHWYKNGMVIDSTRYYTITTDILPPDSSTDDFRSVMSTLVWNLSALPGGRLDRHANNANYTCSSSDNLVGPGQTSTAYFRVEYPPENITVSALSVDMVEGETPTKVRVRCRAYSYPESSYRWIHRNQTIPSGEVLQFPSGILREQSGTYTCIASNRHGQVFRDVFVNVLCKPTINSVLFSKP</sequence>
<dbReference type="SMART" id="SM00408">
    <property type="entry name" value="IGc2"/>
    <property type="match status" value="2"/>
</dbReference>
<evidence type="ECO:0000256" key="3">
    <source>
        <dbReference type="ARBA" id="ARBA00023157"/>
    </source>
</evidence>
<dbReference type="GO" id="GO:0005911">
    <property type="term" value="C:cell-cell junction"/>
    <property type="evidence" value="ECO:0007669"/>
    <property type="project" value="TreeGrafter"/>
</dbReference>
<dbReference type="InterPro" id="IPR013783">
    <property type="entry name" value="Ig-like_fold"/>
</dbReference>
<reference evidence="8" key="1">
    <citation type="submission" date="2011-05" db="EMBL/GenBank/DDBJ databases">
        <authorList>
            <person name="Richards S.R."/>
            <person name="Qu J."/>
            <person name="Jiang H."/>
            <person name="Jhangiani S.N."/>
            <person name="Agravi P."/>
            <person name="Goodspeed R."/>
            <person name="Gross S."/>
            <person name="Mandapat C."/>
            <person name="Jackson L."/>
            <person name="Mathew T."/>
            <person name="Pu L."/>
            <person name="Thornton R."/>
            <person name="Saada N."/>
            <person name="Wilczek-Boney K.B."/>
            <person name="Lee S."/>
            <person name="Kovar C."/>
            <person name="Wu Y."/>
            <person name="Scherer S.E."/>
            <person name="Worley K.C."/>
            <person name="Muzny D.M."/>
            <person name="Gibbs R."/>
        </authorList>
    </citation>
    <scope>NUCLEOTIDE SEQUENCE</scope>
    <source>
        <strain evidence="8">Brora</strain>
    </source>
</reference>
<dbReference type="GO" id="GO:0098609">
    <property type="term" value="P:cell-cell adhesion"/>
    <property type="evidence" value="ECO:0007669"/>
    <property type="project" value="TreeGrafter"/>
</dbReference>
<dbReference type="InterPro" id="IPR003598">
    <property type="entry name" value="Ig_sub2"/>
</dbReference>
<dbReference type="Gene3D" id="2.60.40.10">
    <property type="entry name" value="Immunoglobulins"/>
    <property type="match status" value="3"/>
</dbReference>
<keyword evidence="5" id="KW-0393">Immunoglobulin domain</keyword>
<evidence type="ECO:0000256" key="4">
    <source>
        <dbReference type="ARBA" id="ARBA00023180"/>
    </source>
</evidence>
<dbReference type="PhylomeDB" id="T1J3C8"/>
<dbReference type="InterPro" id="IPR051275">
    <property type="entry name" value="Cell_adhesion_signaling"/>
</dbReference>
<dbReference type="EnsemblMetazoa" id="SMAR008092-RA">
    <property type="protein sequence ID" value="SMAR008092-PA"/>
    <property type="gene ID" value="SMAR008092"/>
</dbReference>
<dbReference type="InterPro" id="IPR007110">
    <property type="entry name" value="Ig-like_dom"/>
</dbReference>
<evidence type="ECO:0000313" key="7">
    <source>
        <dbReference type="EnsemblMetazoa" id="SMAR008092-PA"/>
    </source>
</evidence>
<feature type="domain" description="Ig-like" evidence="6">
    <location>
        <begin position="92"/>
        <end position="204"/>
    </location>
</feature>
<protein>
    <recommendedName>
        <fullName evidence="6">Ig-like domain-containing protein</fullName>
    </recommendedName>
</protein>
<dbReference type="OMA" id="HANNANY"/>
<dbReference type="STRING" id="126957.T1J3C8"/>
<dbReference type="Pfam" id="PF13895">
    <property type="entry name" value="Ig_2"/>
    <property type="match status" value="2"/>
</dbReference>
<organism evidence="7 8">
    <name type="scientific">Strigamia maritima</name>
    <name type="common">European centipede</name>
    <name type="synonym">Geophilus maritimus</name>
    <dbReference type="NCBI Taxonomy" id="126957"/>
    <lineage>
        <taxon>Eukaryota</taxon>
        <taxon>Metazoa</taxon>
        <taxon>Ecdysozoa</taxon>
        <taxon>Arthropoda</taxon>
        <taxon>Myriapoda</taxon>
        <taxon>Chilopoda</taxon>
        <taxon>Pleurostigmophora</taxon>
        <taxon>Geophilomorpha</taxon>
        <taxon>Linotaeniidae</taxon>
        <taxon>Strigamia</taxon>
    </lineage>
</organism>
<dbReference type="InterPro" id="IPR003599">
    <property type="entry name" value="Ig_sub"/>
</dbReference>
<dbReference type="eggNOG" id="KOG3515">
    <property type="taxonomic scope" value="Eukaryota"/>
</dbReference>
<proteinExistence type="predicted"/>
<evidence type="ECO:0000256" key="1">
    <source>
        <dbReference type="ARBA" id="ARBA00004479"/>
    </source>
</evidence>
<dbReference type="PROSITE" id="PS50835">
    <property type="entry name" value="IG_LIKE"/>
    <property type="match status" value="3"/>
</dbReference>
<keyword evidence="3" id="KW-1015">Disulfide bond</keyword>
<dbReference type="Proteomes" id="UP000014500">
    <property type="component" value="Unassembled WGS sequence"/>
</dbReference>
<evidence type="ECO:0000256" key="5">
    <source>
        <dbReference type="ARBA" id="ARBA00023319"/>
    </source>
</evidence>
<dbReference type="HOGENOM" id="CLU_910824_0_0_1"/>
<feature type="domain" description="Ig-like" evidence="6">
    <location>
        <begin position="3"/>
        <end position="87"/>
    </location>
</feature>
<evidence type="ECO:0000256" key="2">
    <source>
        <dbReference type="ARBA" id="ARBA00023136"/>
    </source>
</evidence>
<comment type="subcellular location">
    <subcellularLocation>
        <location evidence="1">Membrane</location>
        <topology evidence="1">Single-pass type I membrane protein</topology>
    </subcellularLocation>
</comment>
<dbReference type="CDD" id="cd00096">
    <property type="entry name" value="Ig"/>
    <property type="match status" value="1"/>
</dbReference>
<keyword evidence="8" id="KW-1185">Reference proteome</keyword>
<keyword evidence="4" id="KW-0325">Glycoprotein</keyword>
<dbReference type="EMBL" id="JH431823">
    <property type="status" value="NOT_ANNOTATED_CDS"/>
    <property type="molecule type" value="Genomic_DNA"/>
</dbReference>
<dbReference type="PANTHER" id="PTHR11640:SF164">
    <property type="entry name" value="MAM DOMAIN-CONTAINING GLYCOSYLPHOSPHATIDYLINOSITOL ANCHOR PROTEIN 1"/>
    <property type="match status" value="1"/>
</dbReference>
<feature type="domain" description="Ig-like" evidence="6">
    <location>
        <begin position="209"/>
        <end position="291"/>
    </location>
</feature>
<name>T1J3C8_STRMM</name>
<dbReference type="PANTHER" id="PTHR11640">
    <property type="entry name" value="NEPHRIN"/>
    <property type="match status" value="1"/>
</dbReference>
<dbReference type="InterPro" id="IPR036179">
    <property type="entry name" value="Ig-like_dom_sf"/>
</dbReference>
<keyword evidence="2" id="KW-0472">Membrane</keyword>
<evidence type="ECO:0000313" key="8">
    <source>
        <dbReference type="Proteomes" id="UP000014500"/>
    </source>
</evidence>
<dbReference type="SMART" id="SM00409">
    <property type="entry name" value="IG"/>
    <property type="match status" value="2"/>
</dbReference>
<evidence type="ECO:0000259" key="6">
    <source>
        <dbReference type="PROSITE" id="PS50835"/>
    </source>
</evidence>
<dbReference type="GO" id="GO:0050839">
    <property type="term" value="F:cell adhesion molecule binding"/>
    <property type="evidence" value="ECO:0007669"/>
    <property type="project" value="TreeGrafter"/>
</dbReference>
<accession>T1J3C8</accession>
<dbReference type="GO" id="GO:0005886">
    <property type="term" value="C:plasma membrane"/>
    <property type="evidence" value="ECO:0007669"/>
    <property type="project" value="TreeGrafter"/>
</dbReference>